<name>A0A930YWE8_9FLAO</name>
<dbReference type="InterPro" id="IPR000182">
    <property type="entry name" value="GNAT_dom"/>
</dbReference>
<dbReference type="Gene3D" id="3.40.630.30">
    <property type="match status" value="1"/>
</dbReference>
<dbReference type="PANTHER" id="PTHR43072">
    <property type="entry name" value="N-ACETYLTRANSFERASE"/>
    <property type="match status" value="1"/>
</dbReference>
<reference evidence="4" key="1">
    <citation type="submission" date="2020-11" db="EMBL/GenBank/DDBJ databases">
        <title>Genome seq and assembly of Planobacterium sp.</title>
        <authorList>
            <person name="Chhetri G."/>
        </authorList>
    </citation>
    <scope>NUCLEOTIDE SEQUENCE</scope>
    <source>
        <strain evidence="4">GCR5</strain>
    </source>
</reference>
<evidence type="ECO:0000256" key="1">
    <source>
        <dbReference type="ARBA" id="ARBA00022679"/>
    </source>
</evidence>
<dbReference type="RefSeq" id="WP_194739583.1">
    <property type="nucleotide sequence ID" value="NZ_JADKYY010000008.1"/>
</dbReference>
<sequence>MELIEIKEEYYPQIASIYAEGIATGQATFELSAPSWPEWDLSKLNHCRIGVKANNQLIGWAALSKVSDRCVYGGVAEVSIYISESHRGKGVGRMLFTALIEQSEKHGLWTLQSGVFPENEATVKLHKALGFREVGFRERIGKLNGVWRDTVLLERRSKINGIN</sequence>
<organism evidence="4 5">
    <name type="scientific">Planobacterium oryzisoli</name>
    <dbReference type="NCBI Taxonomy" id="2771435"/>
    <lineage>
        <taxon>Bacteria</taxon>
        <taxon>Pseudomonadati</taxon>
        <taxon>Bacteroidota</taxon>
        <taxon>Flavobacteriia</taxon>
        <taxon>Flavobacteriales</taxon>
        <taxon>Weeksellaceae</taxon>
        <taxon>Chryseobacterium group</taxon>
        <taxon>Chryseobacterium</taxon>
    </lineage>
</organism>
<accession>A0A930YWE8</accession>
<dbReference type="Proteomes" id="UP000694480">
    <property type="component" value="Unassembled WGS sequence"/>
</dbReference>
<keyword evidence="1" id="KW-0808">Transferase</keyword>
<proteinExistence type="predicted"/>
<dbReference type="AlphaFoldDB" id="A0A930YWE8"/>
<evidence type="ECO:0000313" key="4">
    <source>
        <dbReference type="EMBL" id="MBF5027658.1"/>
    </source>
</evidence>
<keyword evidence="5" id="KW-1185">Reference proteome</keyword>
<evidence type="ECO:0000313" key="5">
    <source>
        <dbReference type="Proteomes" id="UP000694480"/>
    </source>
</evidence>
<dbReference type="Pfam" id="PF00583">
    <property type="entry name" value="Acetyltransf_1"/>
    <property type="match status" value="1"/>
</dbReference>
<gene>
    <name evidence="4" type="ORF">IC612_07590</name>
</gene>
<dbReference type="PROSITE" id="PS51186">
    <property type="entry name" value="GNAT"/>
    <property type="match status" value="1"/>
</dbReference>
<protein>
    <submittedName>
        <fullName evidence="4">N-acetyltransferase</fullName>
    </submittedName>
</protein>
<feature type="domain" description="N-acetyltransferase" evidence="3">
    <location>
        <begin position="1"/>
        <end position="154"/>
    </location>
</feature>
<evidence type="ECO:0000256" key="2">
    <source>
        <dbReference type="ARBA" id="ARBA00023315"/>
    </source>
</evidence>
<dbReference type="PANTHER" id="PTHR43072:SF23">
    <property type="entry name" value="UPF0039 PROTEIN C11D3.02C"/>
    <property type="match status" value="1"/>
</dbReference>
<dbReference type="EMBL" id="JADKYY010000008">
    <property type="protein sequence ID" value="MBF5027658.1"/>
    <property type="molecule type" value="Genomic_DNA"/>
</dbReference>
<evidence type="ECO:0000259" key="3">
    <source>
        <dbReference type="PROSITE" id="PS51186"/>
    </source>
</evidence>
<dbReference type="GO" id="GO:0016747">
    <property type="term" value="F:acyltransferase activity, transferring groups other than amino-acyl groups"/>
    <property type="evidence" value="ECO:0007669"/>
    <property type="project" value="InterPro"/>
</dbReference>
<dbReference type="SUPFAM" id="SSF55729">
    <property type="entry name" value="Acyl-CoA N-acyltransferases (Nat)"/>
    <property type="match status" value="1"/>
</dbReference>
<comment type="caution">
    <text evidence="4">The sequence shown here is derived from an EMBL/GenBank/DDBJ whole genome shotgun (WGS) entry which is preliminary data.</text>
</comment>
<dbReference type="CDD" id="cd04301">
    <property type="entry name" value="NAT_SF"/>
    <property type="match status" value="1"/>
</dbReference>
<dbReference type="InterPro" id="IPR016181">
    <property type="entry name" value="Acyl_CoA_acyltransferase"/>
</dbReference>
<keyword evidence="2" id="KW-0012">Acyltransferase</keyword>